<dbReference type="InterPro" id="IPR036412">
    <property type="entry name" value="HAD-like_sf"/>
</dbReference>
<accession>A0A4R5KZD0</accession>
<dbReference type="OrthoDB" id="9807630at2"/>
<name>A0A4R5KZD0_9BACL</name>
<protein>
    <submittedName>
        <fullName evidence="1">HAD family hydrolase</fullName>
    </submittedName>
</protein>
<evidence type="ECO:0000313" key="1">
    <source>
        <dbReference type="EMBL" id="TDG00596.1"/>
    </source>
</evidence>
<dbReference type="PANTHER" id="PTHR43434:SF1">
    <property type="entry name" value="PHOSPHOGLYCOLATE PHOSPHATASE"/>
    <property type="match status" value="1"/>
</dbReference>
<dbReference type="InterPro" id="IPR050155">
    <property type="entry name" value="HAD-like_hydrolase_sf"/>
</dbReference>
<dbReference type="Pfam" id="PF13419">
    <property type="entry name" value="HAD_2"/>
    <property type="match status" value="1"/>
</dbReference>
<dbReference type="AlphaFoldDB" id="A0A4R5KZD0"/>
<dbReference type="InterPro" id="IPR041492">
    <property type="entry name" value="HAD_2"/>
</dbReference>
<dbReference type="SFLD" id="SFLDS00003">
    <property type="entry name" value="Haloacid_Dehalogenase"/>
    <property type="match status" value="1"/>
</dbReference>
<keyword evidence="1" id="KW-0378">Hydrolase</keyword>
<dbReference type="RefSeq" id="WP_133225306.1">
    <property type="nucleotide sequence ID" value="NZ_SMRT01000001.1"/>
</dbReference>
<dbReference type="PANTHER" id="PTHR43434">
    <property type="entry name" value="PHOSPHOGLYCOLATE PHOSPHATASE"/>
    <property type="match status" value="1"/>
</dbReference>
<dbReference type="GO" id="GO:0006281">
    <property type="term" value="P:DNA repair"/>
    <property type="evidence" value="ECO:0007669"/>
    <property type="project" value="TreeGrafter"/>
</dbReference>
<dbReference type="Gene3D" id="3.40.50.1000">
    <property type="entry name" value="HAD superfamily/HAD-like"/>
    <property type="match status" value="1"/>
</dbReference>
<dbReference type="EMBL" id="SMRT01000001">
    <property type="protein sequence ID" value="TDG00596.1"/>
    <property type="molecule type" value="Genomic_DNA"/>
</dbReference>
<keyword evidence="2" id="KW-1185">Reference proteome</keyword>
<dbReference type="Gene3D" id="1.10.150.730">
    <property type="match status" value="1"/>
</dbReference>
<sequence>MDNRGQIQGIIFDMDNTILKSTIDFPAMKLAIFDFLVERRILPDDLPIERHTTATVIELARGQSLSGELERQVWDIASRHELAGMQGAGLEPGVRDFLDAVRGKLTLTVVTNNALPAALHALRETGIAACFELIAGREQMSALKPSPSGYHYVLERCPHIPRSGWISLGDSWIDGKAANDAGVPFISYQTDLDVMESRGVAAIGRIERIRELHAYL</sequence>
<comment type="caution">
    <text evidence="1">The sequence shown here is derived from an EMBL/GenBank/DDBJ whole genome shotgun (WGS) entry which is preliminary data.</text>
</comment>
<dbReference type="SUPFAM" id="SSF56784">
    <property type="entry name" value="HAD-like"/>
    <property type="match status" value="1"/>
</dbReference>
<organism evidence="1 2">
    <name type="scientific">Paenibacillus piri</name>
    <dbReference type="NCBI Taxonomy" id="2547395"/>
    <lineage>
        <taxon>Bacteria</taxon>
        <taxon>Bacillati</taxon>
        <taxon>Bacillota</taxon>
        <taxon>Bacilli</taxon>
        <taxon>Bacillales</taxon>
        <taxon>Paenibacillaceae</taxon>
        <taxon>Paenibacillus</taxon>
    </lineage>
</organism>
<dbReference type="InterPro" id="IPR023214">
    <property type="entry name" value="HAD_sf"/>
</dbReference>
<dbReference type="GO" id="GO:0008967">
    <property type="term" value="F:phosphoglycolate phosphatase activity"/>
    <property type="evidence" value="ECO:0007669"/>
    <property type="project" value="TreeGrafter"/>
</dbReference>
<evidence type="ECO:0000313" key="2">
    <source>
        <dbReference type="Proteomes" id="UP000295636"/>
    </source>
</evidence>
<proteinExistence type="predicted"/>
<gene>
    <name evidence="1" type="ORF">E1757_02925</name>
</gene>
<dbReference type="SFLD" id="SFLDG01129">
    <property type="entry name" value="C1.5:_HAD__Beta-PGM__Phosphata"/>
    <property type="match status" value="1"/>
</dbReference>
<dbReference type="Proteomes" id="UP000295636">
    <property type="component" value="Unassembled WGS sequence"/>
</dbReference>
<reference evidence="1 2" key="1">
    <citation type="submission" date="2019-03" db="EMBL/GenBank/DDBJ databases">
        <title>This is whole genome sequence of Paenibacillus sp MS74 strain.</title>
        <authorList>
            <person name="Trinh H.N."/>
        </authorList>
    </citation>
    <scope>NUCLEOTIDE SEQUENCE [LARGE SCALE GENOMIC DNA]</scope>
    <source>
        <strain evidence="1 2">MS74</strain>
    </source>
</reference>